<dbReference type="Proteomes" id="UP000319769">
    <property type="component" value="Unassembled WGS sequence"/>
</dbReference>
<dbReference type="Pfam" id="PF02405">
    <property type="entry name" value="MlaE"/>
    <property type="match status" value="1"/>
</dbReference>
<feature type="transmembrane region" description="Helical" evidence="1">
    <location>
        <begin position="141"/>
        <end position="166"/>
    </location>
</feature>
<feature type="transmembrane region" description="Helical" evidence="1">
    <location>
        <begin position="231"/>
        <end position="252"/>
    </location>
</feature>
<feature type="transmembrane region" description="Helical" evidence="1">
    <location>
        <begin position="49"/>
        <end position="72"/>
    </location>
</feature>
<keyword evidence="1" id="KW-0812">Transmembrane</keyword>
<evidence type="ECO:0000256" key="1">
    <source>
        <dbReference type="SAM" id="Phobius"/>
    </source>
</evidence>
<proteinExistence type="predicted"/>
<evidence type="ECO:0000313" key="2">
    <source>
        <dbReference type="EMBL" id="KAA9163698.1"/>
    </source>
</evidence>
<keyword evidence="1" id="KW-0472">Membrane</keyword>
<keyword evidence="1" id="KW-1133">Transmembrane helix</keyword>
<gene>
    <name evidence="2" type="ORF">FPZ12_009155</name>
</gene>
<reference evidence="2" key="1">
    <citation type="submission" date="2019-09" db="EMBL/GenBank/DDBJ databases">
        <authorList>
            <person name="Teo W.F.A."/>
            <person name="Duangmal K."/>
        </authorList>
    </citation>
    <scope>NUCLEOTIDE SEQUENCE [LARGE SCALE GENOMIC DNA]</scope>
    <source>
        <strain evidence="2">K81G1</strain>
    </source>
</reference>
<dbReference type="EMBL" id="VMNW02000009">
    <property type="protein sequence ID" value="KAA9163698.1"/>
    <property type="molecule type" value="Genomic_DNA"/>
</dbReference>
<dbReference type="PANTHER" id="PTHR30188">
    <property type="entry name" value="ABC TRANSPORTER PERMEASE PROTEIN-RELATED"/>
    <property type="match status" value="1"/>
</dbReference>
<feature type="transmembrane region" description="Helical" evidence="1">
    <location>
        <begin position="6"/>
        <end position="28"/>
    </location>
</feature>
<dbReference type="InterPro" id="IPR030802">
    <property type="entry name" value="Permease_MalE"/>
</dbReference>
<keyword evidence="3" id="KW-1185">Reference proteome</keyword>
<dbReference type="GO" id="GO:0005548">
    <property type="term" value="F:phospholipid transporter activity"/>
    <property type="evidence" value="ECO:0007669"/>
    <property type="project" value="TreeGrafter"/>
</dbReference>
<accession>A0A5N0VDL9</accession>
<feature type="transmembrane region" description="Helical" evidence="1">
    <location>
        <begin position="186"/>
        <end position="210"/>
    </location>
</feature>
<dbReference type="PANTHER" id="PTHR30188:SF4">
    <property type="entry name" value="PROTEIN TRIGALACTOSYLDIACYLGLYCEROL 1, CHLOROPLASTIC"/>
    <property type="match status" value="1"/>
</dbReference>
<dbReference type="AlphaFoldDB" id="A0A5N0VDL9"/>
<evidence type="ECO:0000313" key="3">
    <source>
        <dbReference type="Proteomes" id="UP000319769"/>
    </source>
</evidence>
<organism evidence="2 3">
    <name type="scientific">Amycolatopsis acidicola</name>
    <dbReference type="NCBI Taxonomy" id="2596893"/>
    <lineage>
        <taxon>Bacteria</taxon>
        <taxon>Bacillati</taxon>
        <taxon>Actinomycetota</taxon>
        <taxon>Actinomycetes</taxon>
        <taxon>Pseudonocardiales</taxon>
        <taxon>Pseudonocardiaceae</taxon>
        <taxon>Amycolatopsis</taxon>
    </lineage>
</organism>
<sequence length="258" mass="26733">MVAFKPAAVVRMIGGFTALCLDTLRAIFRRPFQVTEFLEQTVFLARVTILPCIFLAVPFLGVTIFFVNQLLAQIGAIDLSGAGTALAVIREIGSMASVLVLAGAGSTAICADLASRKIREEIDAMEVLGVDPIHRLVVPRVLAATVVALGLNALVCVVGISTGYFFSVVVQGASPGQFVANLPLLVGLSDVVVGVVKVVVFGLAAGLVGCYRGLTVGAGAKGVGEAVNETVVLVVTILFVVNTVITLIYMQFGGNNGL</sequence>
<dbReference type="OrthoDB" id="5243306at2"/>
<dbReference type="GO" id="GO:0043190">
    <property type="term" value="C:ATP-binding cassette (ABC) transporter complex"/>
    <property type="evidence" value="ECO:0007669"/>
    <property type="project" value="InterPro"/>
</dbReference>
<protein>
    <submittedName>
        <fullName evidence="2">ABC transporter permease</fullName>
    </submittedName>
</protein>
<name>A0A5N0VDL9_9PSEU</name>
<comment type="caution">
    <text evidence="2">The sequence shown here is derived from an EMBL/GenBank/DDBJ whole genome shotgun (WGS) entry which is preliminary data.</text>
</comment>